<protein>
    <recommendedName>
        <fullName evidence="8">Rhodopsin domain-containing protein</fullName>
    </recommendedName>
</protein>
<dbReference type="Proteomes" id="UP001444661">
    <property type="component" value="Unassembled WGS sequence"/>
</dbReference>
<evidence type="ECO:0000313" key="10">
    <source>
        <dbReference type="Proteomes" id="UP001444661"/>
    </source>
</evidence>
<keyword evidence="10" id="KW-1185">Reference proteome</keyword>
<evidence type="ECO:0000256" key="2">
    <source>
        <dbReference type="ARBA" id="ARBA00022692"/>
    </source>
</evidence>
<dbReference type="InterPro" id="IPR049326">
    <property type="entry name" value="Rhodopsin_dom_fungi"/>
</dbReference>
<evidence type="ECO:0000256" key="6">
    <source>
        <dbReference type="SAM" id="MobiDB-lite"/>
    </source>
</evidence>
<feature type="transmembrane region" description="Helical" evidence="7">
    <location>
        <begin position="217"/>
        <end position="239"/>
    </location>
</feature>
<feature type="domain" description="Rhodopsin" evidence="8">
    <location>
        <begin position="40"/>
        <end position="283"/>
    </location>
</feature>
<feature type="transmembrane region" description="Helical" evidence="7">
    <location>
        <begin position="181"/>
        <end position="205"/>
    </location>
</feature>
<feature type="region of interest" description="Disordered" evidence="6">
    <location>
        <begin position="316"/>
        <end position="349"/>
    </location>
</feature>
<sequence>MASIPGLPPLTPEQMNESKRPVIIHLTVWLHLVSTLCLALRLSSRRVKRMKLGVDDWLLVAAQVVGYGHAATILTMAAYGAGQHIVTVLVKPNAAHAIDVQLKAGYAISPLNTTQLTLTKASVLMLYLRIFPQRYIRLGVYAIGTILAGWWVAFVALNLFGCNPISKGWADTENTCLARSHAVNTIGTIFDTIINVFILSLPVRAIIQLHVKRWQKIAIIGLFLLGGLSTVSAWLRWWVVEEYRNDPVADTMYYSYKTLVLLTVEMATGVMGVSLSTVTPILSYFTLRMGFKRASMALNKADVDGLVTIGGSDGSLAGSRSHHFNRRTGEQDAAVESRRPVSGPTDSAT</sequence>
<proteinExistence type="inferred from homology"/>
<dbReference type="EMBL" id="JAQQWK010000014">
    <property type="protein sequence ID" value="KAK8016317.1"/>
    <property type="molecule type" value="Genomic_DNA"/>
</dbReference>
<evidence type="ECO:0000256" key="7">
    <source>
        <dbReference type="SAM" id="Phobius"/>
    </source>
</evidence>
<evidence type="ECO:0000259" key="8">
    <source>
        <dbReference type="Pfam" id="PF20684"/>
    </source>
</evidence>
<comment type="subcellular location">
    <subcellularLocation>
        <location evidence="1">Membrane</location>
        <topology evidence="1">Multi-pass membrane protein</topology>
    </subcellularLocation>
</comment>
<evidence type="ECO:0000256" key="5">
    <source>
        <dbReference type="ARBA" id="ARBA00038359"/>
    </source>
</evidence>
<evidence type="ECO:0000313" key="9">
    <source>
        <dbReference type="EMBL" id="KAK8016317.1"/>
    </source>
</evidence>
<feature type="transmembrane region" description="Helical" evidence="7">
    <location>
        <begin position="259"/>
        <end position="287"/>
    </location>
</feature>
<name>A0ABR1RN89_9PEZI</name>
<feature type="compositionally biased region" description="Basic and acidic residues" evidence="6">
    <location>
        <begin position="327"/>
        <end position="339"/>
    </location>
</feature>
<feature type="transmembrane region" description="Helical" evidence="7">
    <location>
        <begin position="138"/>
        <end position="161"/>
    </location>
</feature>
<keyword evidence="4 7" id="KW-0472">Membrane</keyword>
<organism evidence="9 10">
    <name type="scientific">Apiospora rasikravindrae</name>
    <dbReference type="NCBI Taxonomy" id="990691"/>
    <lineage>
        <taxon>Eukaryota</taxon>
        <taxon>Fungi</taxon>
        <taxon>Dikarya</taxon>
        <taxon>Ascomycota</taxon>
        <taxon>Pezizomycotina</taxon>
        <taxon>Sordariomycetes</taxon>
        <taxon>Xylariomycetidae</taxon>
        <taxon>Amphisphaeriales</taxon>
        <taxon>Apiosporaceae</taxon>
        <taxon>Apiospora</taxon>
    </lineage>
</organism>
<keyword evidence="2 7" id="KW-0812">Transmembrane</keyword>
<evidence type="ECO:0000256" key="1">
    <source>
        <dbReference type="ARBA" id="ARBA00004141"/>
    </source>
</evidence>
<reference evidence="9 10" key="1">
    <citation type="submission" date="2023-01" db="EMBL/GenBank/DDBJ databases">
        <title>Analysis of 21 Apiospora genomes using comparative genomics revels a genus with tremendous synthesis potential of carbohydrate active enzymes and secondary metabolites.</title>
        <authorList>
            <person name="Sorensen T."/>
        </authorList>
    </citation>
    <scope>NUCLEOTIDE SEQUENCE [LARGE SCALE GENOMIC DNA]</scope>
    <source>
        <strain evidence="9 10">CBS 33761</strain>
    </source>
</reference>
<comment type="caution">
    <text evidence="9">The sequence shown here is derived from an EMBL/GenBank/DDBJ whole genome shotgun (WGS) entry which is preliminary data.</text>
</comment>
<gene>
    <name evidence="9" type="ORF">PG993_014506</name>
</gene>
<evidence type="ECO:0000256" key="4">
    <source>
        <dbReference type="ARBA" id="ARBA00023136"/>
    </source>
</evidence>
<dbReference type="PANTHER" id="PTHR33048:SF47">
    <property type="entry name" value="INTEGRAL MEMBRANE PROTEIN-RELATED"/>
    <property type="match status" value="1"/>
</dbReference>
<dbReference type="Pfam" id="PF20684">
    <property type="entry name" value="Fung_rhodopsin"/>
    <property type="match status" value="1"/>
</dbReference>
<evidence type="ECO:0000256" key="3">
    <source>
        <dbReference type="ARBA" id="ARBA00022989"/>
    </source>
</evidence>
<dbReference type="InterPro" id="IPR052337">
    <property type="entry name" value="SAT4-like"/>
</dbReference>
<keyword evidence="3 7" id="KW-1133">Transmembrane helix</keyword>
<accession>A0ABR1RN89</accession>
<feature type="transmembrane region" description="Helical" evidence="7">
    <location>
        <begin position="22"/>
        <end position="42"/>
    </location>
</feature>
<comment type="similarity">
    <text evidence="5">Belongs to the SAT4 family.</text>
</comment>
<dbReference type="PANTHER" id="PTHR33048">
    <property type="entry name" value="PTH11-LIKE INTEGRAL MEMBRANE PROTEIN (AFU_ORTHOLOGUE AFUA_5G11245)"/>
    <property type="match status" value="1"/>
</dbReference>